<dbReference type="AlphaFoldDB" id="A0A845SLE0"/>
<dbReference type="InterPro" id="IPR038147">
    <property type="entry name" value="Cox_sf"/>
</dbReference>
<dbReference type="InterPro" id="IPR019679">
    <property type="entry name" value="Phage_P2_Cox"/>
</dbReference>
<proteinExistence type="predicted"/>
<dbReference type="RefSeq" id="WP_162367515.1">
    <property type="nucleotide sequence ID" value="NZ_WUBS01000014.1"/>
</dbReference>
<keyword evidence="2" id="KW-1185">Reference proteome</keyword>
<evidence type="ECO:0000313" key="1">
    <source>
        <dbReference type="EMBL" id="NDL64809.1"/>
    </source>
</evidence>
<dbReference type="Gene3D" id="6.10.200.10">
    <property type="entry name" value="Regulatory phage protein Cox"/>
    <property type="match status" value="1"/>
</dbReference>
<evidence type="ECO:0008006" key="3">
    <source>
        <dbReference type="Google" id="ProtNLM"/>
    </source>
</evidence>
<name>A0A845SLE0_9GAMM</name>
<dbReference type="EMBL" id="WUBS01000014">
    <property type="protein sequence ID" value="NDL64809.1"/>
    <property type="molecule type" value="Genomic_DNA"/>
</dbReference>
<evidence type="ECO:0000313" key="2">
    <source>
        <dbReference type="Proteomes" id="UP000461443"/>
    </source>
</evidence>
<sequence length="90" mass="10560">MNKEAYEIRYPLDAVPLRKFAELIGKTETAVKNMVEDGKLPLIPWKNPDNPAPRRGEQWVFLPEFNRAMHDAFANRPKEQRDAWLLWLGL</sequence>
<accession>A0A845SLE0</accession>
<dbReference type="Pfam" id="PF10743">
    <property type="entry name" value="Phage_Cox"/>
    <property type="match status" value="1"/>
</dbReference>
<reference evidence="1 2" key="2">
    <citation type="submission" date="2020-02" db="EMBL/GenBank/DDBJ databases">
        <title>The new genus of Enterobacteriales.</title>
        <authorList>
            <person name="Kim I.S."/>
        </authorList>
    </citation>
    <scope>NUCLEOTIDE SEQUENCE [LARGE SCALE GENOMIC DNA]</scope>
    <source>
        <strain evidence="1 2">SAP-6</strain>
    </source>
</reference>
<reference evidence="1 2" key="1">
    <citation type="submission" date="2019-12" db="EMBL/GenBank/DDBJ databases">
        <authorList>
            <person name="Lee S.D."/>
        </authorList>
    </citation>
    <scope>NUCLEOTIDE SEQUENCE [LARGE SCALE GENOMIC DNA]</scope>
    <source>
        <strain evidence="1 2">SAP-6</strain>
    </source>
</reference>
<protein>
    <recommendedName>
        <fullName evidence="3">Regulatory protein Cox</fullName>
    </recommendedName>
</protein>
<gene>
    <name evidence="1" type="ORF">GRH90_18905</name>
</gene>
<comment type="caution">
    <text evidence="1">The sequence shown here is derived from an EMBL/GenBank/DDBJ whole genome shotgun (WGS) entry which is preliminary data.</text>
</comment>
<dbReference type="Proteomes" id="UP000461443">
    <property type="component" value="Unassembled WGS sequence"/>
</dbReference>
<organism evidence="1 2">
    <name type="scientific">Acerihabitans arboris</name>
    <dbReference type="NCBI Taxonomy" id="2691583"/>
    <lineage>
        <taxon>Bacteria</taxon>
        <taxon>Pseudomonadati</taxon>
        <taxon>Pseudomonadota</taxon>
        <taxon>Gammaproteobacteria</taxon>
        <taxon>Enterobacterales</taxon>
        <taxon>Pectobacteriaceae</taxon>
        <taxon>Acerihabitans</taxon>
    </lineage>
</organism>